<dbReference type="EMBL" id="FUEG01000002">
    <property type="protein sequence ID" value="SJK99345.1"/>
    <property type="molecule type" value="Genomic_DNA"/>
</dbReference>
<feature type="region of interest" description="Disordered" evidence="1">
    <location>
        <begin position="727"/>
        <end position="756"/>
    </location>
</feature>
<gene>
    <name evidence="2" type="ORF">ARMOST_02638</name>
</gene>
<accession>A0A284QS94</accession>
<organism evidence="2 3">
    <name type="scientific">Armillaria ostoyae</name>
    <name type="common">Armillaria root rot fungus</name>
    <dbReference type="NCBI Taxonomy" id="47428"/>
    <lineage>
        <taxon>Eukaryota</taxon>
        <taxon>Fungi</taxon>
        <taxon>Dikarya</taxon>
        <taxon>Basidiomycota</taxon>
        <taxon>Agaricomycotina</taxon>
        <taxon>Agaricomycetes</taxon>
        <taxon>Agaricomycetidae</taxon>
        <taxon>Agaricales</taxon>
        <taxon>Marasmiineae</taxon>
        <taxon>Physalacriaceae</taxon>
        <taxon>Armillaria</taxon>
    </lineage>
</organism>
<feature type="compositionally biased region" description="Basic and acidic residues" evidence="1">
    <location>
        <begin position="113"/>
        <end position="125"/>
    </location>
</feature>
<dbReference type="OrthoDB" id="2418900at2759"/>
<feature type="region of interest" description="Disordered" evidence="1">
    <location>
        <begin position="95"/>
        <end position="137"/>
    </location>
</feature>
<feature type="compositionally biased region" description="Acidic residues" evidence="1">
    <location>
        <begin position="127"/>
        <end position="136"/>
    </location>
</feature>
<feature type="compositionally biased region" description="Basic and acidic residues" evidence="1">
    <location>
        <begin position="727"/>
        <end position="739"/>
    </location>
</feature>
<dbReference type="STRING" id="47428.A0A284QS94"/>
<evidence type="ECO:0000313" key="3">
    <source>
        <dbReference type="Proteomes" id="UP000219338"/>
    </source>
</evidence>
<dbReference type="Pfam" id="PF18759">
    <property type="entry name" value="Plavaka"/>
    <property type="match status" value="1"/>
</dbReference>
<reference evidence="3" key="1">
    <citation type="journal article" date="2017" name="Nat. Ecol. Evol.">
        <title>Genome expansion and lineage-specific genetic innovations in the forest pathogenic fungi Armillaria.</title>
        <authorList>
            <person name="Sipos G."/>
            <person name="Prasanna A.N."/>
            <person name="Walter M.C."/>
            <person name="O'Connor E."/>
            <person name="Balint B."/>
            <person name="Krizsan K."/>
            <person name="Kiss B."/>
            <person name="Hess J."/>
            <person name="Varga T."/>
            <person name="Slot J."/>
            <person name="Riley R."/>
            <person name="Boka B."/>
            <person name="Rigling D."/>
            <person name="Barry K."/>
            <person name="Lee J."/>
            <person name="Mihaltcheva S."/>
            <person name="LaButti K."/>
            <person name="Lipzen A."/>
            <person name="Waldron R."/>
            <person name="Moloney N.M."/>
            <person name="Sperisen C."/>
            <person name="Kredics L."/>
            <person name="Vagvoelgyi C."/>
            <person name="Patrignani A."/>
            <person name="Fitzpatrick D."/>
            <person name="Nagy I."/>
            <person name="Doyle S."/>
            <person name="Anderson J.B."/>
            <person name="Grigoriev I.V."/>
            <person name="Gueldener U."/>
            <person name="Muensterkoetter M."/>
            <person name="Nagy L.G."/>
        </authorList>
    </citation>
    <scope>NUCLEOTIDE SEQUENCE [LARGE SCALE GENOMIC DNA]</scope>
    <source>
        <strain evidence="3">C18/9</strain>
    </source>
</reference>
<evidence type="ECO:0000256" key="1">
    <source>
        <dbReference type="SAM" id="MobiDB-lite"/>
    </source>
</evidence>
<evidence type="ECO:0000313" key="2">
    <source>
        <dbReference type="EMBL" id="SJK99345.1"/>
    </source>
</evidence>
<name>A0A284QS94_ARMOS</name>
<protein>
    <recommendedName>
        <fullName evidence="4">C2H2-type domain-containing protein</fullName>
    </recommendedName>
</protein>
<dbReference type="InterPro" id="IPR041078">
    <property type="entry name" value="Plavaka"/>
</dbReference>
<proteinExistence type="predicted"/>
<dbReference type="AlphaFoldDB" id="A0A284QS94"/>
<feature type="compositionally biased region" description="Basic and acidic residues" evidence="1">
    <location>
        <begin position="747"/>
        <end position="756"/>
    </location>
</feature>
<sequence length="1002" mass="114487">MPSRPCPYCGKPFPNADRLNRHISHSQKCLDQHKTDIARRGFDAWKKPVQDPMASHDEDLHIPQAAAEDLHPFSDNGDGDSTGDLDIEVQELDLQDDNTEPPITEDPVNTQQHSEEATPSRRTTIEDVPDDDDTPSEDNRYIFSCPAELRAGGPIGQGVTDFEKIRETLEKNGTEWGPFADEDEWQLAEWLLKNVGQMQADAFLKLPITQERTKPSYTNRHTFTKKFDELPTQTAGWKCDIVTVKGDKIDANGKPAVEDLELWRRDPVECVKELMGNPAFRELLAYAPEQAFRDEQGTNRIFDQMWTGDWWWETQKRLPIGATIAALILSSDKTQLTHFRGDKSAWPIYLTLGNIDKATRRRPTAHATVLIGYLPVTKLECFDDATRSVAGYRLFHYCMSRILNPLVKAGKEGVDMLCADGLIRRVYPLLAAYIADFPEQCLIACCKESFCPRCRVEPRARGEYVESLLRDPERTSVILEQKRSGRRVQAFNKEGLRAVWQPFWLDLPHCDIFTCFTPDILHQLHKGVFKDHLVEWCMEIASTPEIDERFKRIPNFPGLRHFKKGISFVSQWTGREHKEMQRVFIGVLQGAVQPAVLRTAVAVLDFIYYSRLHIHTSATLDALESALKTFHENKAIIIDVGVRENFNIPKIHQMIHYCASIRSRGSPDGYNTENSERLHIDFAKEAYRASNKRDYVKQMTTWMGRREAAARFRAYLDWASQSDERARSERASLEEGECKEVEDEEEAGHNSHSDQRGIRKFGVAAVPAFPRLTIDDIGSCFLAPQFLYSLQRYIIRHYPPPAKPILPNITDRFDVYKILTIPLPNLSTVGRYHQVNRIRGTPAVPPGPGRKEESPSHFDTVLVRCETEIDNRYTKGTSLEGLRVAQIRAIFTLPEHLQAPHLAPVLAYIEWFTPFNRPHPDTKMYSVSRSLRYREHVPQVIPIGDIVGSCHLLPKFGTAVDRTWSSAAVLEQCRNFSLNRFITLGEFYAQCTESNVEAKFLR</sequence>
<dbReference type="OMA" id="VKWCTAL"/>
<dbReference type="Proteomes" id="UP000219338">
    <property type="component" value="Unassembled WGS sequence"/>
</dbReference>
<keyword evidence="3" id="KW-1185">Reference proteome</keyword>
<evidence type="ECO:0008006" key="4">
    <source>
        <dbReference type="Google" id="ProtNLM"/>
    </source>
</evidence>